<gene>
    <name evidence="1" type="ORF">AS594_22230</name>
</gene>
<name>A0A1E5PB93_9ACTN</name>
<organism evidence="1 2">
    <name type="scientific">Streptomyces agglomeratus</name>
    <dbReference type="NCBI Taxonomy" id="285458"/>
    <lineage>
        <taxon>Bacteria</taxon>
        <taxon>Bacillati</taxon>
        <taxon>Actinomycetota</taxon>
        <taxon>Actinomycetes</taxon>
        <taxon>Kitasatosporales</taxon>
        <taxon>Streptomycetaceae</taxon>
        <taxon>Streptomyces</taxon>
    </lineage>
</organism>
<sequence length="120" mass="12625">MYGLALLTAVAGLTLAGPGTERAEALGACSGRKVKTVGFATGELRIYKSRRYACAVTVSKRPGVRQVMQVTIQARGSRAAKDSGRFTHRAGPVTVYALNRCVRAHGSVGAEKASTGWILC</sequence>
<dbReference type="RefSeq" id="WP_069928686.1">
    <property type="nucleotide sequence ID" value="NZ_MEHN01000001.1"/>
</dbReference>
<proteinExistence type="predicted"/>
<keyword evidence="2" id="KW-1185">Reference proteome</keyword>
<dbReference type="AlphaFoldDB" id="A0A1E5PB93"/>
<protein>
    <recommendedName>
        <fullName evidence="3">Secreted protein</fullName>
    </recommendedName>
</protein>
<reference evidence="1 2" key="1">
    <citation type="submission" date="2016-08" db="EMBL/GenBank/DDBJ databases">
        <title>Complete genome sequence of Streptomyces agglomeratus strain 6-3-2, a novel anti-MRSA actinomycete isolated from Wuli of Tebit, China.</title>
        <authorList>
            <person name="Chen X."/>
        </authorList>
    </citation>
    <scope>NUCLEOTIDE SEQUENCE [LARGE SCALE GENOMIC DNA]</scope>
    <source>
        <strain evidence="1 2">6-3-2</strain>
    </source>
</reference>
<evidence type="ECO:0000313" key="2">
    <source>
        <dbReference type="Proteomes" id="UP000095759"/>
    </source>
</evidence>
<dbReference type="Proteomes" id="UP000095759">
    <property type="component" value="Unassembled WGS sequence"/>
</dbReference>
<evidence type="ECO:0000313" key="1">
    <source>
        <dbReference type="EMBL" id="OEJ26799.1"/>
    </source>
</evidence>
<accession>A0A1E5PB93</accession>
<dbReference type="STRING" id="285458.BGM19_14780"/>
<dbReference type="EMBL" id="MEHJ01000001">
    <property type="protein sequence ID" value="OEJ26799.1"/>
    <property type="molecule type" value="Genomic_DNA"/>
</dbReference>
<evidence type="ECO:0008006" key="3">
    <source>
        <dbReference type="Google" id="ProtNLM"/>
    </source>
</evidence>
<comment type="caution">
    <text evidence="1">The sequence shown here is derived from an EMBL/GenBank/DDBJ whole genome shotgun (WGS) entry which is preliminary data.</text>
</comment>